<dbReference type="SMART" id="SM00248">
    <property type="entry name" value="ANK"/>
    <property type="match status" value="9"/>
</dbReference>
<evidence type="ECO:0000256" key="1">
    <source>
        <dbReference type="ARBA" id="ARBA00022527"/>
    </source>
</evidence>
<dbReference type="InterPro" id="IPR003613">
    <property type="entry name" value="Ubox_domain"/>
</dbReference>
<dbReference type="GO" id="GO:0005524">
    <property type="term" value="F:ATP binding"/>
    <property type="evidence" value="ECO:0007669"/>
    <property type="project" value="UniProtKB-UniRule"/>
</dbReference>
<dbReference type="Pfam" id="PF12796">
    <property type="entry name" value="Ank_2"/>
    <property type="match status" value="3"/>
</dbReference>
<dbReference type="InterPro" id="IPR000719">
    <property type="entry name" value="Prot_kinase_dom"/>
</dbReference>
<keyword evidence="9" id="KW-0472">Membrane</keyword>
<dbReference type="InterPro" id="IPR002110">
    <property type="entry name" value="Ankyrin_rpt"/>
</dbReference>
<reference evidence="12" key="1">
    <citation type="submission" date="2021-01" db="EMBL/GenBank/DDBJ databases">
        <authorList>
            <person name="Corre E."/>
            <person name="Pelletier E."/>
            <person name="Niang G."/>
            <person name="Scheremetjew M."/>
            <person name="Finn R."/>
            <person name="Kale V."/>
            <person name="Holt S."/>
            <person name="Cochrane G."/>
            <person name="Meng A."/>
            <person name="Brown T."/>
            <person name="Cohen L."/>
        </authorList>
    </citation>
    <scope>NUCLEOTIDE SEQUENCE</scope>
    <source>
        <strain evidence="12">CCMP645</strain>
    </source>
</reference>
<dbReference type="AlphaFoldDB" id="A0A7S4F324"/>
<protein>
    <recommendedName>
        <fullName evidence="13">RING-type E3 ubiquitin transferase</fullName>
    </recommendedName>
</protein>
<feature type="binding site" evidence="7">
    <location>
        <position position="66"/>
    </location>
    <ligand>
        <name>ATP</name>
        <dbReference type="ChEBI" id="CHEBI:30616"/>
    </ligand>
</feature>
<keyword evidence="5" id="KW-0418">Kinase</keyword>
<keyword evidence="3" id="KW-0808">Transferase</keyword>
<evidence type="ECO:0000256" key="4">
    <source>
        <dbReference type="ARBA" id="ARBA00022741"/>
    </source>
</evidence>
<dbReference type="InterPro" id="IPR036770">
    <property type="entry name" value="Ankyrin_rpt-contain_sf"/>
</dbReference>
<evidence type="ECO:0000313" key="12">
    <source>
        <dbReference type="EMBL" id="CAE0770384.1"/>
    </source>
</evidence>
<feature type="compositionally biased region" description="Basic residues" evidence="8">
    <location>
        <begin position="663"/>
        <end position="673"/>
    </location>
</feature>
<dbReference type="Gene3D" id="3.30.40.10">
    <property type="entry name" value="Zinc/RING finger domain, C3HC4 (zinc finger)"/>
    <property type="match status" value="1"/>
</dbReference>
<keyword evidence="9" id="KW-0812">Transmembrane</keyword>
<keyword evidence="6 7" id="KW-0067">ATP-binding</keyword>
<dbReference type="InterPro" id="IPR045270">
    <property type="entry name" value="STKc_AGC"/>
</dbReference>
<dbReference type="CDD" id="cd16655">
    <property type="entry name" value="RING-Ubox_WDSUB1-like"/>
    <property type="match status" value="1"/>
</dbReference>
<dbReference type="Gene3D" id="1.10.510.10">
    <property type="entry name" value="Transferase(Phosphotransferase) domain 1"/>
    <property type="match status" value="1"/>
</dbReference>
<organism evidence="12">
    <name type="scientific">Chrysotila carterae</name>
    <name type="common">Marine alga</name>
    <name type="synonym">Syracosphaera carterae</name>
    <dbReference type="NCBI Taxonomy" id="13221"/>
    <lineage>
        <taxon>Eukaryota</taxon>
        <taxon>Haptista</taxon>
        <taxon>Haptophyta</taxon>
        <taxon>Prymnesiophyceae</taxon>
        <taxon>Isochrysidales</taxon>
        <taxon>Isochrysidaceae</taxon>
        <taxon>Chrysotila</taxon>
    </lineage>
</organism>
<dbReference type="PROSITE" id="PS00107">
    <property type="entry name" value="PROTEIN_KINASE_ATP"/>
    <property type="match status" value="1"/>
</dbReference>
<dbReference type="SUPFAM" id="SSF48403">
    <property type="entry name" value="Ankyrin repeat"/>
    <property type="match status" value="1"/>
</dbReference>
<keyword evidence="4 7" id="KW-0547">Nucleotide-binding</keyword>
<feature type="region of interest" description="Disordered" evidence="8">
    <location>
        <begin position="806"/>
        <end position="827"/>
    </location>
</feature>
<dbReference type="PANTHER" id="PTHR24351">
    <property type="entry name" value="RIBOSOMAL PROTEIN S6 KINASE"/>
    <property type="match status" value="1"/>
</dbReference>
<dbReference type="GO" id="GO:0016567">
    <property type="term" value="P:protein ubiquitination"/>
    <property type="evidence" value="ECO:0007669"/>
    <property type="project" value="InterPro"/>
</dbReference>
<evidence type="ECO:0000256" key="7">
    <source>
        <dbReference type="PROSITE-ProRule" id="PRU10141"/>
    </source>
</evidence>
<feature type="domain" description="U-box" evidence="11">
    <location>
        <begin position="691"/>
        <end position="765"/>
    </location>
</feature>
<feature type="region of interest" description="Disordered" evidence="8">
    <location>
        <begin position="641"/>
        <end position="685"/>
    </location>
</feature>
<feature type="transmembrane region" description="Helical" evidence="9">
    <location>
        <begin position="780"/>
        <end position="800"/>
    </location>
</feature>
<dbReference type="SMART" id="SM00220">
    <property type="entry name" value="S_TKc"/>
    <property type="match status" value="1"/>
</dbReference>
<dbReference type="GO" id="GO:0004674">
    <property type="term" value="F:protein serine/threonine kinase activity"/>
    <property type="evidence" value="ECO:0007669"/>
    <property type="project" value="UniProtKB-KW"/>
</dbReference>
<keyword evidence="2" id="KW-0597">Phosphoprotein</keyword>
<evidence type="ECO:0000256" key="9">
    <source>
        <dbReference type="SAM" id="Phobius"/>
    </source>
</evidence>
<dbReference type="SUPFAM" id="SSF56112">
    <property type="entry name" value="Protein kinase-like (PK-like)"/>
    <property type="match status" value="1"/>
</dbReference>
<proteinExistence type="predicted"/>
<evidence type="ECO:0000259" key="10">
    <source>
        <dbReference type="PROSITE" id="PS50011"/>
    </source>
</evidence>
<sequence>MSGLQRAKPRSRRMAKNNTYVRIEATTPGQTMAYKDFTVLETLGQGGFGTVLLVRKNSDEKLYALKSISKRTMNTKEQAEQVVAECEALTEVRHPLIISLFAAFQDAAHVYFLLELAEGGTLMQQLQKREHMVFPEDWCRFYTAEVSLAIAHVHSKGFVYRDLKLENVLVSLNGHAKLADFGLATKMRGGNLTALAGTPHMLAPEVLSREAHGGTVDWWGVGLILAEMLTGDSPLGWVSGPEDISSLPNTFKKRLHLPSWSTLKVRVSPMAKKMVEDLLEVAPSKRMCCVSGLGQMQRCEWYKGYDWAALAQLKVEAPLAKELAELQKSDQGAAEAQRKSNVQDGELGSALCEAAMQGNYSEIRRMLAKGVSVNAGTYDQRTALHAICSAVDGGGLKMAKFLVEECGAQVNPLDRWGFTPLQDAVRSGRSALVTYLQSKGAHNGTAPYTDIFSAAAHNDVDLLRRLVASGVDVNQGDYDSRRALHVAASNGLLDVVVYLVDEAGAVHTVADRWGNTPLGNAMFAGQVEVVEFLQSRGATGAIQANNSLANNIFNLNSAAQKGDLDALRRMVTNGIDVNEGDYDSRRPLHVSAGEGLTSVVKFLIEEAKAEVNPIDRWGRTPLDDAIRVDKKQVVAYLRSVGGEESKDPKAQERLDSIDGLASKRGKKGKKGMSKRPSNQSFTQPATETVKLLTDPLLCPLKGAVFECPMVAEDGFTYEHAAFDAWLSKRGLVSPITGQKLPSAKLVPNHVVEAMLRRRLAKKERGIMDKPPPLKTLVPQVFTMCCVLMFIGIAVAALELLTFHPRGQKKPGPSPASHAHSSNRGCKN</sequence>
<dbReference type="GO" id="GO:0004842">
    <property type="term" value="F:ubiquitin-protein transferase activity"/>
    <property type="evidence" value="ECO:0007669"/>
    <property type="project" value="InterPro"/>
</dbReference>
<dbReference type="InterPro" id="IPR008271">
    <property type="entry name" value="Ser/Thr_kinase_AS"/>
</dbReference>
<dbReference type="SUPFAM" id="SSF57850">
    <property type="entry name" value="RING/U-box"/>
    <property type="match status" value="1"/>
</dbReference>
<evidence type="ECO:0000256" key="2">
    <source>
        <dbReference type="ARBA" id="ARBA00022553"/>
    </source>
</evidence>
<dbReference type="Pfam" id="PF04564">
    <property type="entry name" value="U-box"/>
    <property type="match status" value="1"/>
</dbReference>
<dbReference type="CDD" id="cd05123">
    <property type="entry name" value="STKc_AGC"/>
    <property type="match status" value="1"/>
</dbReference>
<name>A0A7S4F324_CHRCT</name>
<evidence type="ECO:0000256" key="6">
    <source>
        <dbReference type="ARBA" id="ARBA00022840"/>
    </source>
</evidence>
<evidence type="ECO:0000256" key="8">
    <source>
        <dbReference type="SAM" id="MobiDB-lite"/>
    </source>
</evidence>
<keyword evidence="9" id="KW-1133">Transmembrane helix</keyword>
<dbReference type="Gene3D" id="3.30.200.20">
    <property type="entry name" value="Phosphorylase Kinase, domain 1"/>
    <property type="match status" value="1"/>
</dbReference>
<accession>A0A7S4F324</accession>
<evidence type="ECO:0000256" key="3">
    <source>
        <dbReference type="ARBA" id="ARBA00022679"/>
    </source>
</evidence>
<evidence type="ECO:0000256" key="5">
    <source>
        <dbReference type="ARBA" id="ARBA00022777"/>
    </source>
</evidence>
<gene>
    <name evidence="12" type="ORF">PCAR00345_LOCUS22996</name>
</gene>
<evidence type="ECO:0008006" key="13">
    <source>
        <dbReference type="Google" id="ProtNLM"/>
    </source>
</evidence>
<feature type="compositionally biased region" description="Polar residues" evidence="8">
    <location>
        <begin position="676"/>
        <end position="685"/>
    </location>
</feature>
<evidence type="ECO:0000259" key="11">
    <source>
        <dbReference type="PROSITE" id="PS51698"/>
    </source>
</evidence>
<dbReference type="FunFam" id="3.30.200.20:FF:000042">
    <property type="entry name" value="Aurora kinase A"/>
    <property type="match status" value="1"/>
</dbReference>
<dbReference type="PROSITE" id="PS51698">
    <property type="entry name" value="U_BOX"/>
    <property type="match status" value="1"/>
</dbReference>
<feature type="domain" description="Protein kinase" evidence="10">
    <location>
        <begin position="37"/>
        <end position="302"/>
    </location>
</feature>
<dbReference type="PROSITE" id="PS00108">
    <property type="entry name" value="PROTEIN_KINASE_ST"/>
    <property type="match status" value="1"/>
</dbReference>
<dbReference type="EMBL" id="HBIZ01036080">
    <property type="protein sequence ID" value="CAE0770384.1"/>
    <property type="molecule type" value="Transcribed_RNA"/>
</dbReference>
<dbReference type="InterPro" id="IPR017441">
    <property type="entry name" value="Protein_kinase_ATP_BS"/>
</dbReference>
<dbReference type="InterPro" id="IPR011009">
    <property type="entry name" value="Kinase-like_dom_sf"/>
</dbReference>
<dbReference type="SMART" id="SM00504">
    <property type="entry name" value="Ubox"/>
    <property type="match status" value="1"/>
</dbReference>
<feature type="compositionally biased region" description="Basic and acidic residues" evidence="8">
    <location>
        <begin position="641"/>
        <end position="656"/>
    </location>
</feature>
<dbReference type="Pfam" id="PF00069">
    <property type="entry name" value="Pkinase"/>
    <property type="match status" value="1"/>
</dbReference>
<dbReference type="InterPro" id="IPR013083">
    <property type="entry name" value="Znf_RING/FYVE/PHD"/>
</dbReference>
<dbReference type="PROSITE" id="PS50011">
    <property type="entry name" value="PROTEIN_KINASE_DOM"/>
    <property type="match status" value="1"/>
</dbReference>
<keyword evidence="1" id="KW-0723">Serine/threonine-protein kinase</keyword>
<dbReference type="Gene3D" id="1.25.40.20">
    <property type="entry name" value="Ankyrin repeat-containing domain"/>
    <property type="match status" value="3"/>
</dbReference>